<name>A0AA41VIA7_PAPNU</name>
<evidence type="ECO:0000256" key="1">
    <source>
        <dbReference type="SAM" id="MobiDB-lite"/>
    </source>
</evidence>
<feature type="region of interest" description="Disordered" evidence="1">
    <location>
        <begin position="20"/>
        <end position="39"/>
    </location>
</feature>
<dbReference type="AlphaFoldDB" id="A0AA41VIA7"/>
<organism evidence="2 3">
    <name type="scientific">Papaver nudicaule</name>
    <name type="common">Iceland poppy</name>
    <dbReference type="NCBI Taxonomy" id="74823"/>
    <lineage>
        <taxon>Eukaryota</taxon>
        <taxon>Viridiplantae</taxon>
        <taxon>Streptophyta</taxon>
        <taxon>Embryophyta</taxon>
        <taxon>Tracheophyta</taxon>
        <taxon>Spermatophyta</taxon>
        <taxon>Magnoliopsida</taxon>
        <taxon>Ranunculales</taxon>
        <taxon>Papaveraceae</taxon>
        <taxon>Papaveroideae</taxon>
        <taxon>Papaver</taxon>
    </lineage>
</organism>
<evidence type="ECO:0000313" key="3">
    <source>
        <dbReference type="Proteomes" id="UP001177140"/>
    </source>
</evidence>
<protein>
    <submittedName>
        <fullName evidence="2">Uncharacterized protein</fullName>
    </submittedName>
</protein>
<reference evidence="2" key="1">
    <citation type="submission" date="2022-03" db="EMBL/GenBank/DDBJ databases">
        <title>A functionally conserved STORR gene fusion in Papaver species that diverged 16.8 million years ago.</title>
        <authorList>
            <person name="Catania T."/>
        </authorList>
    </citation>
    <scope>NUCLEOTIDE SEQUENCE</scope>
    <source>
        <strain evidence="2">S-191538</strain>
    </source>
</reference>
<dbReference type="EMBL" id="JAJJMA010227439">
    <property type="protein sequence ID" value="MCL7041792.1"/>
    <property type="molecule type" value="Genomic_DNA"/>
</dbReference>
<sequence length="140" mass="14796">MRGAGGPLLSIGDLLSDVSEEASEIGDHNETTSSLSSSTLSISTDSVLPASKLPQLFQENYSQLSEALDGTDHSWTALTLKLCSALETADKLVQSNNSNISFLSEKVEVLESIVKRGDSAVRSANSIHDKHSNESSSTGN</sequence>
<dbReference type="PANTHER" id="PTHR37237:SF1">
    <property type="entry name" value="OS02G0567000 PROTEIN"/>
    <property type="match status" value="1"/>
</dbReference>
<proteinExistence type="predicted"/>
<gene>
    <name evidence="2" type="ORF">MKW94_028844</name>
</gene>
<evidence type="ECO:0000313" key="2">
    <source>
        <dbReference type="EMBL" id="MCL7041792.1"/>
    </source>
</evidence>
<keyword evidence="3" id="KW-1185">Reference proteome</keyword>
<accession>A0AA41VIA7</accession>
<dbReference type="PANTHER" id="PTHR37237">
    <property type="entry name" value="OS02G0567000 PROTEIN"/>
    <property type="match status" value="1"/>
</dbReference>
<comment type="caution">
    <text evidence="2">The sequence shown here is derived from an EMBL/GenBank/DDBJ whole genome shotgun (WGS) entry which is preliminary data.</text>
</comment>
<dbReference type="Proteomes" id="UP001177140">
    <property type="component" value="Unassembled WGS sequence"/>
</dbReference>